<feature type="domain" description="RCK N-terminal" evidence="1">
    <location>
        <begin position="1"/>
        <end position="114"/>
    </location>
</feature>
<dbReference type="InterPro" id="IPR003148">
    <property type="entry name" value="RCK_N"/>
</dbReference>
<dbReference type="GO" id="GO:0006813">
    <property type="term" value="P:potassium ion transport"/>
    <property type="evidence" value="ECO:0007669"/>
    <property type="project" value="InterPro"/>
</dbReference>
<dbReference type="Proteomes" id="UP000292695">
    <property type="component" value="Unassembled WGS sequence"/>
</dbReference>
<dbReference type="InterPro" id="IPR036721">
    <property type="entry name" value="RCK_C_sf"/>
</dbReference>
<evidence type="ECO:0000313" key="4">
    <source>
        <dbReference type="Proteomes" id="UP000292695"/>
    </source>
</evidence>
<accession>A0A4R0IK07</accession>
<dbReference type="PROSITE" id="PS51202">
    <property type="entry name" value="RCK_C"/>
    <property type="match status" value="1"/>
</dbReference>
<dbReference type="PANTHER" id="PTHR43833:SF7">
    <property type="entry name" value="KTR SYSTEM POTASSIUM UPTAKE PROTEIN C"/>
    <property type="match status" value="1"/>
</dbReference>
<dbReference type="SUPFAM" id="SSF116726">
    <property type="entry name" value="TrkA C-terminal domain-like"/>
    <property type="match status" value="1"/>
</dbReference>
<dbReference type="PROSITE" id="PS51201">
    <property type="entry name" value="RCK_N"/>
    <property type="match status" value="1"/>
</dbReference>
<name>A0A4R0IK07_9ACTN</name>
<sequence length="212" mass="23047">MVVIGLGRFGGALARELARRGHEILGVDADPRRVQALADDLTNCVVADTTDEEALRQLDVPGFERAVVGIGTNLEASILTTSLLVDFGIPKIWAKALNQQQARILERVGAHHVVRPEHDMGMRVAHLVTGRMLDFIEFDDDYAIVKTTVPREADGLPLGQSRLRSKYDVTVVGVKRPGEGFTYATAETVVHRGDVMIVAGKTAAVERVADLD</sequence>
<dbReference type="InterPro" id="IPR036291">
    <property type="entry name" value="NAD(P)-bd_dom_sf"/>
</dbReference>
<proteinExistence type="predicted"/>
<evidence type="ECO:0000259" key="2">
    <source>
        <dbReference type="PROSITE" id="PS51202"/>
    </source>
</evidence>
<organism evidence="3 4">
    <name type="scientific">Kribbella sindirgiensis</name>
    <dbReference type="NCBI Taxonomy" id="1124744"/>
    <lineage>
        <taxon>Bacteria</taxon>
        <taxon>Bacillati</taxon>
        <taxon>Actinomycetota</taxon>
        <taxon>Actinomycetes</taxon>
        <taxon>Propionibacteriales</taxon>
        <taxon>Kribbellaceae</taxon>
        <taxon>Kribbella</taxon>
    </lineage>
</organism>
<dbReference type="EMBL" id="SJKA01000006">
    <property type="protein sequence ID" value="TCC32580.1"/>
    <property type="molecule type" value="Genomic_DNA"/>
</dbReference>
<dbReference type="GO" id="GO:0008324">
    <property type="term" value="F:monoatomic cation transmembrane transporter activity"/>
    <property type="evidence" value="ECO:0007669"/>
    <property type="project" value="InterPro"/>
</dbReference>
<dbReference type="Pfam" id="PF02080">
    <property type="entry name" value="TrkA_C"/>
    <property type="match status" value="1"/>
</dbReference>
<dbReference type="AlphaFoldDB" id="A0A4R0IK07"/>
<dbReference type="Gene3D" id="3.40.50.720">
    <property type="entry name" value="NAD(P)-binding Rossmann-like Domain"/>
    <property type="match status" value="1"/>
</dbReference>
<dbReference type="InterPro" id="IPR050721">
    <property type="entry name" value="Trk_Ktr_HKT_K-transport"/>
</dbReference>
<evidence type="ECO:0000259" key="1">
    <source>
        <dbReference type="PROSITE" id="PS51201"/>
    </source>
</evidence>
<dbReference type="SUPFAM" id="SSF51735">
    <property type="entry name" value="NAD(P)-binding Rossmann-fold domains"/>
    <property type="match status" value="1"/>
</dbReference>
<evidence type="ECO:0000313" key="3">
    <source>
        <dbReference type="EMBL" id="TCC32580.1"/>
    </source>
</evidence>
<gene>
    <name evidence="3" type="ORF">E0H50_18135</name>
</gene>
<keyword evidence="4" id="KW-1185">Reference proteome</keyword>
<dbReference type="Pfam" id="PF02254">
    <property type="entry name" value="TrkA_N"/>
    <property type="match status" value="1"/>
</dbReference>
<comment type="caution">
    <text evidence="3">The sequence shown here is derived from an EMBL/GenBank/DDBJ whole genome shotgun (WGS) entry which is preliminary data.</text>
</comment>
<dbReference type="Gene3D" id="3.30.70.1450">
    <property type="entry name" value="Regulator of K+ conductance, C-terminal domain"/>
    <property type="match status" value="1"/>
</dbReference>
<protein>
    <submittedName>
        <fullName evidence="3">TrkA family potassium uptake protein</fullName>
    </submittedName>
</protein>
<reference evidence="3 4" key="1">
    <citation type="submission" date="2019-02" db="EMBL/GenBank/DDBJ databases">
        <title>Kribbella capetownensis sp. nov. and Kribbella speibonae sp. nov., isolated from soil.</title>
        <authorList>
            <person name="Curtis S.M."/>
            <person name="Norton I."/>
            <person name="Everest G.J."/>
            <person name="Meyers P.R."/>
        </authorList>
    </citation>
    <scope>NUCLEOTIDE SEQUENCE [LARGE SCALE GENOMIC DNA]</scope>
    <source>
        <strain evidence="3 4">DSM 27082</strain>
    </source>
</reference>
<feature type="domain" description="RCK C-terminal" evidence="2">
    <location>
        <begin position="130"/>
        <end position="212"/>
    </location>
</feature>
<dbReference type="OrthoDB" id="9776294at2"/>
<dbReference type="PANTHER" id="PTHR43833">
    <property type="entry name" value="POTASSIUM CHANNEL PROTEIN 2-RELATED-RELATED"/>
    <property type="match status" value="1"/>
</dbReference>
<dbReference type="InterPro" id="IPR006037">
    <property type="entry name" value="RCK_C"/>
</dbReference>